<organism evidence="1">
    <name type="scientific">Myoviridae sp. ctuJM17</name>
    <dbReference type="NCBI Taxonomy" id="2825200"/>
    <lineage>
        <taxon>Viruses</taxon>
        <taxon>Duplodnaviria</taxon>
        <taxon>Heunggongvirae</taxon>
        <taxon>Uroviricota</taxon>
        <taxon>Caudoviricetes</taxon>
    </lineage>
</organism>
<dbReference type="EMBL" id="BK015444">
    <property type="protein sequence ID" value="DAE07026.1"/>
    <property type="molecule type" value="Genomic_DNA"/>
</dbReference>
<sequence length="161" mass="18991">MPPEFNYRHFYALLARMPYADKQTLVYQYTKGRTDHLSQMHPDEYRVMLRDMKRVVDDEDTTREMKKRRSTVLKLMQQLGVDTTKWLCVDAFCLHPRIMGKRFCHISVDELEALAVKLRAIKRKGGLNHYEQGTVVGPHETLKVKYNFIMNKNNKNEKGNA</sequence>
<name>A0A8S5PJD8_9CAUD</name>
<accession>A0A8S5PJD8</accession>
<proteinExistence type="predicted"/>
<reference evidence="1" key="1">
    <citation type="journal article" date="2021" name="Proc. Natl. Acad. Sci. U.S.A.">
        <title>A Catalog of Tens of Thousands of Viruses from Human Metagenomes Reveals Hidden Associations with Chronic Diseases.</title>
        <authorList>
            <person name="Tisza M.J."/>
            <person name="Buck C.B."/>
        </authorList>
    </citation>
    <scope>NUCLEOTIDE SEQUENCE</scope>
    <source>
        <strain evidence="1">CtuJM17</strain>
    </source>
</reference>
<protein>
    <submittedName>
        <fullName evidence="1">Uncharacterized protein</fullName>
    </submittedName>
</protein>
<evidence type="ECO:0000313" key="1">
    <source>
        <dbReference type="EMBL" id="DAE07026.1"/>
    </source>
</evidence>